<dbReference type="OrthoDB" id="39591at2759"/>
<dbReference type="Proteomes" id="UP000015101">
    <property type="component" value="Unassembled WGS sequence"/>
</dbReference>
<feature type="domain" description="RNA polymerase II assembly factor Rtp1 C-terminal" evidence="2">
    <location>
        <begin position="1"/>
        <end position="125"/>
    </location>
</feature>
<reference evidence="5" key="3">
    <citation type="submission" date="2015-06" db="UniProtKB">
        <authorList>
            <consortium name="EnsemblMetazoa"/>
        </authorList>
    </citation>
    <scope>IDENTIFICATION</scope>
</reference>
<evidence type="ECO:0000313" key="5">
    <source>
        <dbReference type="EnsemblMetazoa" id="HelroP123132"/>
    </source>
</evidence>
<dbReference type="InParanoid" id="T1EGX0"/>
<keyword evidence="6" id="KW-1185">Reference proteome</keyword>
<dbReference type="RefSeq" id="XP_009028092.1">
    <property type="nucleotide sequence ID" value="XM_009029844.1"/>
</dbReference>
<dbReference type="eggNOG" id="KOG4653">
    <property type="taxonomic scope" value="Eukaryota"/>
</dbReference>
<dbReference type="OMA" id="IFFIVEN"/>
<evidence type="ECO:0000313" key="6">
    <source>
        <dbReference type="Proteomes" id="UP000015101"/>
    </source>
</evidence>
<protein>
    <submittedName>
        <fullName evidence="4 5">Uncharacterized protein</fullName>
    </submittedName>
</protein>
<evidence type="ECO:0000259" key="3">
    <source>
        <dbReference type="Pfam" id="PF25780"/>
    </source>
</evidence>
<dbReference type="PANTHER" id="PTHR20959:SF1">
    <property type="entry name" value="TRANSPORT AND GOLGI ORGANIZATION PROTEIN 6 HOMOLOG"/>
    <property type="match status" value="1"/>
</dbReference>
<dbReference type="CTD" id="20195820"/>
<feature type="domain" description="IPO4/5-like TPR repeats" evidence="3">
    <location>
        <begin position="133"/>
        <end position="245"/>
    </location>
</feature>
<dbReference type="EMBL" id="KB097587">
    <property type="protein sequence ID" value="ESN93895.1"/>
    <property type="molecule type" value="Genomic_DNA"/>
</dbReference>
<dbReference type="InterPro" id="IPR057672">
    <property type="entry name" value="TPR_IPO4/5"/>
</dbReference>
<dbReference type="EnsemblMetazoa" id="HelroT123132">
    <property type="protein sequence ID" value="HelroP123132"/>
    <property type="gene ID" value="HelroG123132"/>
</dbReference>
<dbReference type="Pfam" id="PF10363">
    <property type="entry name" value="RTP1_C1"/>
    <property type="match status" value="1"/>
</dbReference>
<evidence type="ECO:0000256" key="1">
    <source>
        <dbReference type="ARBA" id="ARBA00005724"/>
    </source>
</evidence>
<dbReference type="SUPFAM" id="SSF48371">
    <property type="entry name" value="ARM repeat"/>
    <property type="match status" value="1"/>
</dbReference>
<dbReference type="InterPro" id="IPR016024">
    <property type="entry name" value="ARM-type_fold"/>
</dbReference>
<dbReference type="PANTHER" id="PTHR20959">
    <property type="entry name" value="TRANSPORT AND GOLGI ORGANIZATION PROTEIN 6 FAMILY MEMBER"/>
    <property type="match status" value="1"/>
</dbReference>
<dbReference type="InterPro" id="IPR019451">
    <property type="entry name" value="Rtp1_C1"/>
</dbReference>
<reference evidence="6" key="1">
    <citation type="submission" date="2012-12" db="EMBL/GenBank/DDBJ databases">
        <authorList>
            <person name="Hellsten U."/>
            <person name="Grimwood J."/>
            <person name="Chapman J.A."/>
            <person name="Shapiro H."/>
            <person name="Aerts A."/>
            <person name="Otillar R.P."/>
            <person name="Terry A.Y."/>
            <person name="Boore J.L."/>
            <person name="Simakov O."/>
            <person name="Marletaz F."/>
            <person name="Cho S.-J."/>
            <person name="Edsinger-Gonzales E."/>
            <person name="Havlak P."/>
            <person name="Kuo D.-H."/>
            <person name="Larsson T."/>
            <person name="Lv J."/>
            <person name="Arendt D."/>
            <person name="Savage R."/>
            <person name="Osoegawa K."/>
            <person name="de Jong P."/>
            <person name="Lindberg D.R."/>
            <person name="Seaver E.C."/>
            <person name="Weisblat D.A."/>
            <person name="Putnam N.H."/>
            <person name="Grigoriev I.V."/>
            <person name="Rokhsar D.S."/>
        </authorList>
    </citation>
    <scope>NUCLEOTIDE SEQUENCE</scope>
</reference>
<sequence>FQQMLVDLNDVMVPVISHGLLIMRKLIEKRSPPVEKYRNLLLKICRYNVKHEDSYVYLNAIYALSALTTMYHEEFLQILMDDYVEVDRGIGSVDYLKVDENQIRVIDVKLKLGEALLRVVTRLGSSAIAYKNKLFSTLVKVSRNDYPTVRSSAITNLAQLCKLLGFSLSSNVNEIFNSLKCMLKYDKSVEVRRAAALATHQILQGTSKDTLRILGDVLAEFYRLLKNVYYIEKDDVVKIHIQHSIEKLNDIMKNFLFPTPTLQKNIFIL</sequence>
<accession>T1EGX0</accession>
<reference evidence="4 6" key="2">
    <citation type="journal article" date="2013" name="Nature">
        <title>Insights into bilaterian evolution from three spiralian genomes.</title>
        <authorList>
            <person name="Simakov O."/>
            <person name="Marletaz F."/>
            <person name="Cho S.J."/>
            <person name="Edsinger-Gonzales E."/>
            <person name="Havlak P."/>
            <person name="Hellsten U."/>
            <person name="Kuo D.H."/>
            <person name="Larsson T."/>
            <person name="Lv J."/>
            <person name="Arendt D."/>
            <person name="Savage R."/>
            <person name="Osoegawa K."/>
            <person name="de Jong P."/>
            <person name="Grimwood J."/>
            <person name="Chapman J.A."/>
            <person name="Shapiro H."/>
            <person name="Aerts A."/>
            <person name="Otillar R.P."/>
            <person name="Terry A.Y."/>
            <person name="Boore J.L."/>
            <person name="Grigoriev I.V."/>
            <person name="Lindberg D.R."/>
            <person name="Seaver E.C."/>
            <person name="Weisblat D.A."/>
            <person name="Putnam N.H."/>
            <person name="Rokhsar D.S."/>
        </authorList>
    </citation>
    <scope>NUCLEOTIDE SEQUENCE</scope>
</reference>
<dbReference type="AlphaFoldDB" id="T1EGX0"/>
<dbReference type="HOGENOM" id="CLU_1036537_0_0_1"/>
<dbReference type="EMBL" id="AMQM01007250">
    <property type="status" value="NOT_ANNOTATED_CDS"/>
    <property type="molecule type" value="Genomic_DNA"/>
</dbReference>
<organism evidence="5 6">
    <name type="scientific">Helobdella robusta</name>
    <name type="common">Californian leech</name>
    <dbReference type="NCBI Taxonomy" id="6412"/>
    <lineage>
        <taxon>Eukaryota</taxon>
        <taxon>Metazoa</taxon>
        <taxon>Spiralia</taxon>
        <taxon>Lophotrochozoa</taxon>
        <taxon>Annelida</taxon>
        <taxon>Clitellata</taxon>
        <taxon>Hirudinea</taxon>
        <taxon>Rhynchobdellida</taxon>
        <taxon>Glossiphoniidae</taxon>
        <taxon>Helobdella</taxon>
    </lineage>
</organism>
<dbReference type="InterPro" id="IPR039600">
    <property type="entry name" value="TANGO6/Rtp1"/>
</dbReference>
<dbReference type="InterPro" id="IPR011989">
    <property type="entry name" value="ARM-like"/>
</dbReference>
<evidence type="ECO:0000313" key="4">
    <source>
        <dbReference type="EMBL" id="ESN93895.1"/>
    </source>
</evidence>
<dbReference type="GeneID" id="20195820"/>
<dbReference type="KEGG" id="hro:HELRODRAFT_123132"/>
<gene>
    <name evidence="5" type="primary">20195820</name>
    <name evidence="4" type="ORF">HELRODRAFT_123132</name>
</gene>
<name>T1EGX0_HELRO</name>
<dbReference type="Pfam" id="PF25780">
    <property type="entry name" value="TPR_IPO5"/>
    <property type="match status" value="1"/>
</dbReference>
<evidence type="ECO:0000259" key="2">
    <source>
        <dbReference type="Pfam" id="PF10363"/>
    </source>
</evidence>
<proteinExistence type="inferred from homology"/>
<dbReference type="Gene3D" id="1.25.10.10">
    <property type="entry name" value="Leucine-rich Repeat Variant"/>
    <property type="match status" value="1"/>
</dbReference>
<comment type="similarity">
    <text evidence="1">Belongs to the Tango6 family.</text>
</comment>